<gene>
    <name evidence="1" type="ORF">UFOPK1358_01304</name>
</gene>
<dbReference type="SUPFAM" id="SSF53822">
    <property type="entry name" value="Periplasmic binding protein-like I"/>
    <property type="match status" value="1"/>
</dbReference>
<reference evidence="1" key="1">
    <citation type="submission" date="2020-05" db="EMBL/GenBank/DDBJ databases">
        <authorList>
            <person name="Chiriac C."/>
            <person name="Salcher M."/>
            <person name="Ghai R."/>
            <person name="Kavagutti S V."/>
        </authorList>
    </citation>
    <scope>NUCLEOTIDE SEQUENCE</scope>
</reference>
<accession>A0A6J6C3M2</accession>
<name>A0A6J6C3M2_9ZZZZ</name>
<protein>
    <submittedName>
        <fullName evidence="1">Unannotated protein</fullName>
    </submittedName>
</protein>
<evidence type="ECO:0000313" key="1">
    <source>
        <dbReference type="EMBL" id="CAB4545796.1"/>
    </source>
</evidence>
<organism evidence="1">
    <name type="scientific">freshwater metagenome</name>
    <dbReference type="NCBI Taxonomy" id="449393"/>
    <lineage>
        <taxon>unclassified sequences</taxon>
        <taxon>metagenomes</taxon>
        <taxon>ecological metagenomes</taxon>
    </lineage>
</organism>
<dbReference type="InterPro" id="IPR028082">
    <property type="entry name" value="Peripla_BP_I"/>
</dbReference>
<dbReference type="AlphaFoldDB" id="A0A6J6C3M2"/>
<dbReference type="EMBL" id="CAEZSF010000133">
    <property type="protein sequence ID" value="CAB4545796.1"/>
    <property type="molecule type" value="Genomic_DNA"/>
</dbReference>
<sequence length="574" mass="61414">MKEMSESGSRETMSVWAKYGPLGAICAVLLAVIVGLVVTAPNQDSQSAAPPTVSSGGTSAQLPAGVLPWEVAKAEGKTEEINWGDRCDTSKGVLALPVTPAPTCYAPYEGPTGGASATGVTADAIKVVVYTAQEDDPVLSFIYNQIGNTDTPAGTFETYEGFNEILATYFETYDRKVELVRYSATGAASDPVAATSDAETISRDLRPFVVLGGPILTDAFADTLAANQVMCISCSPGQENDWYVERAPYIWDVQKNVNQGSIMTAEYVGKHLATGNAEFGGAAVKNQKRKLGLVYLSNSESAEAVRKELEATLKDSYGVEFAEVASFKSPVGMAGEAREILARMKASGVTSILYSGDPLAPQTLTQVATEQDYYPEWVISGSALVDTTIFARTYDQAQWAHAFGPSNLFARVSAKVAGAAYLYNWFYGVPAPARTSAPLILPNLQFLYAVLQGVGTDLSPQTFEKTVFAAKIIPGTVLSPQLSWGERGIWPAVDYAGVDDQTEVWWNAAALGQDESGRDGTGMWAYVDGGTRYLPGEWPTSTKKLFDPKSAVTMYTEPPEGITIPDYQPLPPAE</sequence>
<proteinExistence type="predicted"/>
<dbReference type="Gene3D" id="3.40.50.2300">
    <property type="match status" value="2"/>
</dbReference>